<dbReference type="EC" id="6.3.2.-" evidence="6"/>
<dbReference type="Gene3D" id="3.40.50.20">
    <property type="match status" value="1"/>
</dbReference>
<keyword evidence="3 4" id="KW-0067">ATP-binding</keyword>
<evidence type="ECO:0000313" key="6">
    <source>
        <dbReference type="EMBL" id="APZ90781.1"/>
    </source>
</evidence>
<keyword evidence="1" id="KW-0479">Metal-binding</keyword>
<evidence type="ECO:0000256" key="4">
    <source>
        <dbReference type="PROSITE-ProRule" id="PRU00409"/>
    </source>
</evidence>
<protein>
    <submittedName>
        <fullName evidence="6">Alpha-aminoadipate--LysW ligase LysX</fullName>
        <ecNumber evidence="6">6.3.2.-</ecNumber>
    </submittedName>
</protein>
<proteinExistence type="predicted"/>
<accession>A0A1P8W9R1</accession>
<dbReference type="InterPro" id="IPR011761">
    <property type="entry name" value="ATP-grasp"/>
</dbReference>
<dbReference type="InterPro" id="IPR004666">
    <property type="entry name" value="Rp_bS6_RimK/Lys_biosynth_LsyX"/>
</dbReference>
<dbReference type="GO" id="GO:0005524">
    <property type="term" value="F:ATP binding"/>
    <property type="evidence" value="ECO:0007669"/>
    <property type="project" value="UniProtKB-UniRule"/>
</dbReference>
<evidence type="ECO:0000256" key="2">
    <source>
        <dbReference type="ARBA" id="ARBA00022741"/>
    </source>
</evidence>
<name>A0A1P8W9R1_9PLAN</name>
<dbReference type="KEGG" id="fmr:Fuma_00365"/>
<dbReference type="InterPro" id="IPR013651">
    <property type="entry name" value="ATP-grasp_RimK-type"/>
</dbReference>
<dbReference type="Gene3D" id="3.30.1490.20">
    <property type="entry name" value="ATP-grasp fold, A domain"/>
    <property type="match status" value="1"/>
</dbReference>
<gene>
    <name evidence="6" type="primary">lysX_1</name>
    <name evidence="6" type="ORF">Fuma_00365</name>
</gene>
<dbReference type="PROSITE" id="PS50975">
    <property type="entry name" value="ATP_GRASP"/>
    <property type="match status" value="1"/>
</dbReference>
<dbReference type="PANTHER" id="PTHR21621:SF0">
    <property type="entry name" value="BETA-CITRYLGLUTAMATE SYNTHASE B-RELATED"/>
    <property type="match status" value="1"/>
</dbReference>
<evidence type="ECO:0000256" key="3">
    <source>
        <dbReference type="ARBA" id="ARBA00022840"/>
    </source>
</evidence>
<evidence type="ECO:0000259" key="5">
    <source>
        <dbReference type="PROSITE" id="PS50975"/>
    </source>
</evidence>
<feature type="domain" description="ATP-grasp" evidence="5">
    <location>
        <begin position="107"/>
        <end position="289"/>
    </location>
</feature>
<dbReference type="Gene3D" id="3.30.470.20">
    <property type="entry name" value="ATP-grasp fold, B domain"/>
    <property type="match status" value="1"/>
</dbReference>
<dbReference type="SUPFAM" id="SSF56059">
    <property type="entry name" value="Glutathione synthetase ATP-binding domain-like"/>
    <property type="match status" value="1"/>
</dbReference>
<dbReference type="RefSeq" id="WP_077022628.1">
    <property type="nucleotide sequence ID" value="NZ_CP017641.1"/>
</dbReference>
<dbReference type="OrthoDB" id="9786585at2"/>
<keyword evidence="2 4" id="KW-0547">Nucleotide-binding</keyword>
<sequence>MRIGVLGNAGSWYVNQLCFNINQRGHEAFELQFPNLTASVRDGVVGLEIDGVDLHGLDALLVRTMPPGSLEQVVSRMDFLAGIADSGGLVVNSPKAIECAVDKYLTTQKLAFAGLPVPDTIVCENSDAAIEAFERLGGDVVVKPLFGAEGRGILRVNHPEMALRVFRTLERLNATIYQQQFLTGPLEDIRILLLDGELVASMKRTPASGDFRANAAQHGTAVPHQPTPDEMNLALAAAGVTGCVFSGVDLMYNAAGEAVVIEVNAVPGWRTLQKTCGVNVPDRLLTWIELQGN</sequence>
<dbReference type="NCBIfam" id="TIGR00768">
    <property type="entry name" value="rimK_fam"/>
    <property type="match status" value="1"/>
</dbReference>
<evidence type="ECO:0000256" key="1">
    <source>
        <dbReference type="ARBA" id="ARBA00022723"/>
    </source>
</evidence>
<dbReference type="GO" id="GO:0005737">
    <property type="term" value="C:cytoplasm"/>
    <property type="evidence" value="ECO:0007669"/>
    <property type="project" value="TreeGrafter"/>
</dbReference>
<reference evidence="6 7" key="1">
    <citation type="journal article" date="2016" name="Front. Microbiol.">
        <title>Fuerstia marisgermanicae gen. nov., sp. nov., an Unusual Member of the Phylum Planctomycetes from the German Wadden Sea.</title>
        <authorList>
            <person name="Kohn T."/>
            <person name="Heuer A."/>
            <person name="Jogler M."/>
            <person name="Vollmers J."/>
            <person name="Boedeker C."/>
            <person name="Bunk B."/>
            <person name="Rast P."/>
            <person name="Borchert D."/>
            <person name="Glockner I."/>
            <person name="Freese H.M."/>
            <person name="Klenk H.P."/>
            <person name="Overmann J."/>
            <person name="Kaster A.K."/>
            <person name="Rohde M."/>
            <person name="Wiegand S."/>
            <person name="Jogler C."/>
        </authorList>
    </citation>
    <scope>NUCLEOTIDE SEQUENCE [LARGE SCALE GENOMIC DNA]</scope>
    <source>
        <strain evidence="6 7">NH11</strain>
    </source>
</reference>
<keyword evidence="6" id="KW-0436">Ligase</keyword>
<dbReference type="GO" id="GO:0016879">
    <property type="term" value="F:ligase activity, forming carbon-nitrogen bonds"/>
    <property type="evidence" value="ECO:0007669"/>
    <property type="project" value="TreeGrafter"/>
</dbReference>
<organism evidence="6 7">
    <name type="scientific">Fuerstiella marisgermanici</name>
    <dbReference type="NCBI Taxonomy" id="1891926"/>
    <lineage>
        <taxon>Bacteria</taxon>
        <taxon>Pseudomonadati</taxon>
        <taxon>Planctomycetota</taxon>
        <taxon>Planctomycetia</taxon>
        <taxon>Planctomycetales</taxon>
        <taxon>Planctomycetaceae</taxon>
        <taxon>Fuerstiella</taxon>
    </lineage>
</organism>
<dbReference type="Pfam" id="PF08443">
    <property type="entry name" value="RimK"/>
    <property type="match status" value="1"/>
</dbReference>
<dbReference type="STRING" id="1891926.Fuma_00365"/>
<evidence type="ECO:0000313" key="7">
    <source>
        <dbReference type="Proteomes" id="UP000187735"/>
    </source>
</evidence>
<keyword evidence="7" id="KW-1185">Reference proteome</keyword>
<dbReference type="AlphaFoldDB" id="A0A1P8W9R1"/>
<dbReference type="PANTHER" id="PTHR21621">
    <property type="entry name" value="RIBOSOMAL PROTEIN S6 MODIFICATION PROTEIN"/>
    <property type="match status" value="1"/>
</dbReference>
<dbReference type="InterPro" id="IPR013815">
    <property type="entry name" value="ATP_grasp_subdomain_1"/>
</dbReference>
<dbReference type="GO" id="GO:0046872">
    <property type="term" value="F:metal ion binding"/>
    <property type="evidence" value="ECO:0007669"/>
    <property type="project" value="UniProtKB-KW"/>
</dbReference>
<dbReference type="Proteomes" id="UP000187735">
    <property type="component" value="Chromosome"/>
</dbReference>
<dbReference type="EMBL" id="CP017641">
    <property type="protein sequence ID" value="APZ90781.1"/>
    <property type="molecule type" value="Genomic_DNA"/>
</dbReference>